<dbReference type="PROSITE" id="PS51677">
    <property type="entry name" value="NODB"/>
    <property type="match status" value="1"/>
</dbReference>
<organism evidence="9 10">
    <name type="scientific">Aspergillus leporis</name>
    <dbReference type="NCBI Taxonomy" id="41062"/>
    <lineage>
        <taxon>Eukaryota</taxon>
        <taxon>Fungi</taxon>
        <taxon>Dikarya</taxon>
        <taxon>Ascomycota</taxon>
        <taxon>Pezizomycotina</taxon>
        <taxon>Eurotiomycetes</taxon>
        <taxon>Eurotiomycetidae</taxon>
        <taxon>Eurotiales</taxon>
        <taxon>Aspergillaceae</taxon>
        <taxon>Aspergillus</taxon>
        <taxon>Aspergillus subgen. Circumdati</taxon>
    </lineage>
</organism>
<evidence type="ECO:0000256" key="5">
    <source>
        <dbReference type="ARBA" id="ARBA00023277"/>
    </source>
</evidence>
<evidence type="ECO:0000313" key="10">
    <source>
        <dbReference type="Proteomes" id="UP000326565"/>
    </source>
</evidence>
<dbReference type="PANTHER" id="PTHR46471:SF6">
    <property type="entry name" value="GLYCOSYL HYDROLASE"/>
    <property type="match status" value="1"/>
</dbReference>
<accession>A0A5N5WU76</accession>
<dbReference type="EMBL" id="ML732292">
    <property type="protein sequence ID" value="KAB8070764.1"/>
    <property type="molecule type" value="Genomic_DNA"/>
</dbReference>
<dbReference type="PANTHER" id="PTHR46471">
    <property type="entry name" value="CHITIN DEACETYLASE"/>
    <property type="match status" value="1"/>
</dbReference>
<dbReference type="GO" id="GO:0016810">
    <property type="term" value="F:hydrolase activity, acting on carbon-nitrogen (but not peptide) bonds"/>
    <property type="evidence" value="ECO:0007669"/>
    <property type="project" value="InterPro"/>
</dbReference>
<comment type="cofactor">
    <cofactor evidence="1">
        <name>Co(2+)</name>
        <dbReference type="ChEBI" id="CHEBI:48828"/>
    </cofactor>
</comment>
<protein>
    <submittedName>
        <fullName evidence="9">Glycoside hydrolase/deacetylase</fullName>
    </submittedName>
</protein>
<dbReference type="Gene3D" id="3.20.20.370">
    <property type="entry name" value="Glycoside hydrolase/deacetylase"/>
    <property type="match status" value="1"/>
</dbReference>
<gene>
    <name evidence="9" type="ORF">BDV29DRAFT_197806</name>
</gene>
<dbReference type="InterPro" id="IPR002509">
    <property type="entry name" value="NODB_dom"/>
</dbReference>
<evidence type="ECO:0000256" key="6">
    <source>
        <dbReference type="ARBA" id="ARBA00023285"/>
    </source>
</evidence>
<dbReference type="OrthoDB" id="2128708at2759"/>
<keyword evidence="6" id="KW-0170">Cobalt</keyword>
<dbReference type="GO" id="GO:0005975">
    <property type="term" value="P:carbohydrate metabolic process"/>
    <property type="evidence" value="ECO:0007669"/>
    <property type="project" value="InterPro"/>
</dbReference>
<keyword evidence="2" id="KW-0479">Metal-binding</keyword>
<evidence type="ECO:0000256" key="2">
    <source>
        <dbReference type="ARBA" id="ARBA00022723"/>
    </source>
</evidence>
<proteinExistence type="predicted"/>
<name>A0A5N5WU76_9EURO</name>
<evidence type="ECO:0000256" key="4">
    <source>
        <dbReference type="ARBA" id="ARBA00022801"/>
    </source>
</evidence>
<keyword evidence="5" id="KW-0119">Carbohydrate metabolism</keyword>
<dbReference type="Pfam" id="PF01522">
    <property type="entry name" value="Polysacc_deac_1"/>
    <property type="match status" value="1"/>
</dbReference>
<dbReference type="Proteomes" id="UP000326565">
    <property type="component" value="Unassembled WGS sequence"/>
</dbReference>
<sequence length="433" mass="48966">MASTIHATAYNYTSILLLFLCTLATQSHTPLHLTFLQSSTVNSPILLDTFEHHSENNLGAWHGALEDLSFTQGRDTHERNYIRLYPTDPDQTYHTQLSSTQCFDLTPYKTWFLHISVNGPPNYDISLHQHNPACSPHTNPYPETWDSIQASRYAFPPGSSNDIYIPITHFNINLARVVSVAIGGFYPPYDPVTVYKVEFVPSPPPGFRTPEKPPNGVLKLACTRPGSFAFGIDDGIPGLAGEVMEILENEGVLATFFVVGKGLRNDKETGFRGFYAEMMRRGHQIALHSDVHLKMEAMNSTQSIDKDIINNLATFKSLLGLESRYYRPPYGTIGARTRQRLAFYIQDPQIINWSVDIEDWMWADSETPERQLEAFYRDVERGGNLAVLHYLSPTTVGYFREIIRFVKGRGLRIMRIDQCLEDPAAPRLGLSFV</sequence>
<feature type="domain" description="NodB homology" evidence="8">
    <location>
        <begin position="226"/>
        <end position="414"/>
    </location>
</feature>
<evidence type="ECO:0000256" key="7">
    <source>
        <dbReference type="SAM" id="SignalP"/>
    </source>
</evidence>
<keyword evidence="10" id="KW-1185">Reference proteome</keyword>
<reference evidence="9 10" key="1">
    <citation type="submission" date="2019-04" db="EMBL/GenBank/DDBJ databases">
        <title>Friends and foes A comparative genomics study of 23 Aspergillus species from section Flavi.</title>
        <authorList>
            <consortium name="DOE Joint Genome Institute"/>
            <person name="Kjaerbolling I."/>
            <person name="Vesth T."/>
            <person name="Frisvad J.C."/>
            <person name="Nybo J.L."/>
            <person name="Theobald S."/>
            <person name="Kildgaard S."/>
            <person name="Isbrandt T."/>
            <person name="Kuo A."/>
            <person name="Sato A."/>
            <person name="Lyhne E.K."/>
            <person name="Kogle M.E."/>
            <person name="Wiebenga A."/>
            <person name="Kun R.S."/>
            <person name="Lubbers R.J."/>
            <person name="Makela M.R."/>
            <person name="Barry K."/>
            <person name="Chovatia M."/>
            <person name="Clum A."/>
            <person name="Daum C."/>
            <person name="Haridas S."/>
            <person name="He G."/>
            <person name="LaButti K."/>
            <person name="Lipzen A."/>
            <person name="Mondo S."/>
            <person name="Riley R."/>
            <person name="Salamov A."/>
            <person name="Simmons B.A."/>
            <person name="Magnuson J.K."/>
            <person name="Henrissat B."/>
            <person name="Mortensen U.H."/>
            <person name="Larsen T.O."/>
            <person name="Devries R.P."/>
            <person name="Grigoriev I.V."/>
            <person name="Machida M."/>
            <person name="Baker S.E."/>
            <person name="Andersen M.R."/>
        </authorList>
    </citation>
    <scope>NUCLEOTIDE SEQUENCE [LARGE SCALE GENOMIC DNA]</scope>
    <source>
        <strain evidence="9 10">CBS 151.66</strain>
    </source>
</reference>
<evidence type="ECO:0000256" key="1">
    <source>
        <dbReference type="ARBA" id="ARBA00001941"/>
    </source>
</evidence>
<dbReference type="CDD" id="cd10917">
    <property type="entry name" value="CE4_NodB_like_6s_7s"/>
    <property type="match status" value="1"/>
</dbReference>
<dbReference type="SUPFAM" id="SSF88713">
    <property type="entry name" value="Glycoside hydrolase/deacetylase"/>
    <property type="match status" value="1"/>
</dbReference>
<dbReference type="GO" id="GO:0046872">
    <property type="term" value="F:metal ion binding"/>
    <property type="evidence" value="ECO:0007669"/>
    <property type="project" value="UniProtKB-KW"/>
</dbReference>
<keyword evidence="4 9" id="KW-0378">Hydrolase</keyword>
<evidence type="ECO:0000256" key="3">
    <source>
        <dbReference type="ARBA" id="ARBA00022729"/>
    </source>
</evidence>
<keyword evidence="3 7" id="KW-0732">Signal</keyword>
<evidence type="ECO:0000259" key="8">
    <source>
        <dbReference type="PROSITE" id="PS51677"/>
    </source>
</evidence>
<dbReference type="AlphaFoldDB" id="A0A5N5WU76"/>
<feature type="signal peptide" evidence="7">
    <location>
        <begin position="1"/>
        <end position="27"/>
    </location>
</feature>
<evidence type="ECO:0000313" key="9">
    <source>
        <dbReference type="EMBL" id="KAB8070764.1"/>
    </source>
</evidence>
<feature type="chain" id="PRO_5025049420" evidence="7">
    <location>
        <begin position="28"/>
        <end position="433"/>
    </location>
</feature>
<dbReference type="InterPro" id="IPR011330">
    <property type="entry name" value="Glyco_hydro/deAcase_b/a-brl"/>
</dbReference>